<dbReference type="Proteomes" id="UP000009877">
    <property type="component" value="Unassembled WGS sequence"/>
</dbReference>
<dbReference type="AlphaFoldDB" id="M2WDC2"/>
<evidence type="ECO:0000256" key="1">
    <source>
        <dbReference type="SAM" id="MobiDB-lite"/>
    </source>
</evidence>
<comment type="caution">
    <text evidence="2">The sequence shown here is derived from an EMBL/GenBank/DDBJ whole genome shotgun (WGS) entry which is preliminary data.</text>
</comment>
<evidence type="ECO:0000313" key="2">
    <source>
        <dbReference type="EMBL" id="EME36482.1"/>
    </source>
</evidence>
<dbReference type="InterPro" id="IPR022183">
    <property type="entry name" value="DUF3710"/>
</dbReference>
<keyword evidence="3" id="KW-1185">Reference proteome</keyword>
<evidence type="ECO:0008006" key="4">
    <source>
        <dbReference type="Google" id="ProtNLM"/>
    </source>
</evidence>
<feature type="region of interest" description="Disordered" evidence="1">
    <location>
        <begin position="212"/>
        <end position="254"/>
    </location>
</feature>
<organism evidence="2 3">
    <name type="scientific">Kocuria palustris PEL</name>
    <dbReference type="NCBI Taxonomy" id="1236550"/>
    <lineage>
        <taxon>Bacteria</taxon>
        <taxon>Bacillati</taxon>
        <taxon>Actinomycetota</taxon>
        <taxon>Actinomycetes</taxon>
        <taxon>Micrococcales</taxon>
        <taxon>Micrococcaceae</taxon>
        <taxon>Kocuria</taxon>
    </lineage>
</organism>
<dbReference type="EMBL" id="ANHZ02000014">
    <property type="protein sequence ID" value="EME36482.1"/>
    <property type="molecule type" value="Genomic_DNA"/>
</dbReference>
<reference evidence="2 3" key="1">
    <citation type="journal article" date="2014" name="Genome Announc.">
        <title>Draft Genome Sequence of Kocuria palustris PEL.</title>
        <authorList>
            <person name="Sharma G."/>
            <person name="Khatri I."/>
            <person name="Subramanian S."/>
        </authorList>
    </citation>
    <scope>NUCLEOTIDE SEQUENCE [LARGE SCALE GENOMIC DNA]</scope>
    <source>
        <strain evidence="2 3">PEL</strain>
    </source>
</reference>
<sequence>MFGRKKKDAEPTAPAEEQVEQDGAEAQDEVRARGPWDISEIEDREGRMDFGSLLIQQQQGIGIRLEVTEKGNRPRAVNLDHKGSTVQLQAFAAPRTTGIWAEIRKDLVDSLKRSDGAPQAVEGPFGTELRARFPATTSDGTKGYRPARFIGIDGPRWFLRAVISGPAAIEPTASAEFDELIRTVIVRRGGDPMPPRDLLPLQVPEGVEPKAVAKRRAVRRQASGQGQSQGTGSAAGGPAPKAPPQRGPEITETR</sequence>
<dbReference type="Pfam" id="PF12502">
    <property type="entry name" value="DUF3710"/>
    <property type="match status" value="1"/>
</dbReference>
<gene>
    <name evidence="2" type="ORF">C884_00469</name>
</gene>
<feature type="region of interest" description="Disordered" evidence="1">
    <location>
        <begin position="1"/>
        <end position="36"/>
    </location>
</feature>
<name>M2WDC2_9MICC</name>
<dbReference type="RefSeq" id="WP_006214890.1">
    <property type="nucleotide sequence ID" value="NZ_ANHZ02000014.1"/>
</dbReference>
<proteinExistence type="predicted"/>
<accession>M2WDC2</accession>
<evidence type="ECO:0000313" key="3">
    <source>
        <dbReference type="Proteomes" id="UP000009877"/>
    </source>
</evidence>
<protein>
    <recommendedName>
        <fullName evidence="4">DUF3710 domain-containing protein</fullName>
    </recommendedName>
</protein>
<feature type="compositionally biased region" description="Acidic residues" evidence="1">
    <location>
        <begin position="17"/>
        <end position="27"/>
    </location>
</feature>
<dbReference type="STRING" id="71999.KPaMU14_06975"/>